<dbReference type="GO" id="GO:0003729">
    <property type="term" value="F:mRNA binding"/>
    <property type="evidence" value="ECO:0007669"/>
    <property type="project" value="TreeGrafter"/>
</dbReference>
<organism evidence="3 4">
    <name type="scientific">Decorospora gaudefroyi</name>
    <dbReference type="NCBI Taxonomy" id="184978"/>
    <lineage>
        <taxon>Eukaryota</taxon>
        <taxon>Fungi</taxon>
        <taxon>Dikarya</taxon>
        <taxon>Ascomycota</taxon>
        <taxon>Pezizomycotina</taxon>
        <taxon>Dothideomycetes</taxon>
        <taxon>Pleosporomycetidae</taxon>
        <taxon>Pleosporales</taxon>
        <taxon>Pleosporineae</taxon>
        <taxon>Pleosporaceae</taxon>
        <taxon>Decorospora</taxon>
    </lineage>
</organism>
<dbReference type="InterPro" id="IPR039604">
    <property type="entry name" value="Bfr1"/>
</dbReference>
<sequence length="518" mass="57328">MADVATPPAAQTATATADAAAPKSKQQIVKPEKPDEEKYQKDLAKAEKEHAAAQEKLNACKAKLDLAKPNNKDSPNGKRQQELKTELNTIRQTQQGNKSGRNAIFEKIKKLDDQLKQQLNELKTAKGKSNYKSVEDVDQQIARLQKQVDGGMMKLVDEKKALAEISALNKTRKNFSGFDTQQKKIDEIKAQIAEQKKLLDDPENKALSDKYTKLQTELDGLKAEQDEAFKNMRTLHEETDKARAEQQEKYKARKELKDAYFQQKRAFQAYEFEARKVRNEKRRQEQLQFVAGKRKEAASKRLEEASTPAYGDEIIATEGLIRHFDPSALPPKETTAASKFAASAQRTVADSDIKGTRISKKDTEEESYFVGTGGKKGKKGKKGGASSAPAKFNLNIGIIEELAKVGVDAPSSQEEVPATVEKLKAKLAHWKEDQDRKTKENIAKAQKEIERLEAEEDEGTNGTNGTTDAARKPAQKNQAVNGSASAEAELNQEKDAAADAAEDLKKASLEDNEDATEA</sequence>
<evidence type="ECO:0000313" key="4">
    <source>
        <dbReference type="Proteomes" id="UP000800040"/>
    </source>
</evidence>
<feature type="compositionally biased region" description="Basic and acidic residues" evidence="2">
    <location>
        <begin position="491"/>
        <end position="509"/>
    </location>
</feature>
<dbReference type="PANTHER" id="PTHR31027:SF2">
    <property type="entry name" value="LEBERCILIN DOMAIN-CONTAINING PROTEIN"/>
    <property type="match status" value="1"/>
</dbReference>
<feature type="compositionally biased region" description="Low complexity" evidence="2">
    <location>
        <begin position="1"/>
        <end position="22"/>
    </location>
</feature>
<accession>A0A6A5KKX6</accession>
<dbReference type="GO" id="GO:1990904">
    <property type="term" value="C:ribonucleoprotein complex"/>
    <property type="evidence" value="ECO:0007669"/>
    <property type="project" value="TreeGrafter"/>
</dbReference>
<protein>
    <recommendedName>
        <fullName evidence="5">Nuclear segregation protein</fullName>
    </recommendedName>
</protein>
<feature type="compositionally biased region" description="Polar residues" evidence="2">
    <location>
        <begin position="475"/>
        <end position="484"/>
    </location>
</feature>
<evidence type="ECO:0000256" key="1">
    <source>
        <dbReference type="SAM" id="Coils"/>
    </source>
</evidence>
<feature type="region of interest" description="Disordered" evidence="2">
    <location>
        <begin position="428"/>
        <end position="518"/>
    </location>
</feature>
<reference evidence="3" key="1">
    <citation type="submission" date="2020-01" db="EMBL/GenBank/DDBJ databases">
        <authorList>
            <consortium name="DOE Joint Genome Institute"/>
            <person name="Haridas S."/>
            <person name="Albert R."/>
            <person name="Binder M."/>
            <person name="Bloem J."/>
            <person name="Labutti K."/>
            <person name="Salamov A."/>
            <person name="Andreopoulos B."/>
            <person name="Baker S.E."/>
            <person name="Barry K."/>
            <person name="Bills G."/>
            <person name="Bluhm B.H."/>
            <person name="Cannon C."/>
            <person name="Castanera R."/>
            <person name="Culley D.E."/>
            <person name="Daum C."/>
            <person name="Ezra D."/>
            <person name="Gonzalez J.B."/>
            <person name="Henrissat B."/>
            <person name="Kuo A."/>
            <person name="Liang C."/>
            <person name="Lipzen A."/>
            <person name="Lutzoni F."/>
            <person name="Magnuson J."/>
            <person name="Mondo S."/>
            <person name="Nolan M."/>
            <person name="Ohm R."/>
            <person name="Pangilinan J."/>
            <person name="Park H.-J."/>
            <person name="Ramirez L."/>
            <person name="Alfaro M."/>
            <person name="Sun H."/>
            <person name="Tritt A."/>
            <person name="Yoshinaga Y."/>
            <person name="Zwiers L.-H."/>
            <person name="Turgeon B.G."/>
            <person name="Goodwin S.B."/>
            <person name="Spatafora J.W."/>
            <person name="Crous P.W."/>
            <person name="Grigoriev I.V."/>
        </authorList>
    </citation>
    <scope>NUCLEOTIDE SEQUENCE</scope>
    <source>
        <strain evidence="3">P77</strain>
    </source>
</reference>
<feature type="region of interest" description="Disordered" evidence="2">
    <location>
        <begin position="1"/>
        <end position="87"/>
    </location>
</feature>
<dbReference type="GO" id="GO:0005783">
    <property type="term" value="C:endoplasmic reticulum"/>
    <property type="evidence" value="ECO:0007669"/>
    <property type="project" value="TreeGrafter"/>
</dbReference>
<feature type="compositionally biased region" description="Basic and acidic residues" evidence="2">
    <location>
        <begin position="30"/>
        <end position="53"/>
    </location>
</feature>
<proteinExistence type="predicted"/>
<dbReference type="GO" id="GO:0008298">
    <property type="term" value="P:intracellular mRNA localization"/>
    <property type="evidence" value="ECO:0007669"/>
    <property type="project" value="TreeGrafter"/>
</dbReference>
<evidence type="ECO:0000313" key="3">
    <source>
        <dbReference type="EMBL" id="KAF1835044.1"/>
    </source>
</evidence>
<feature type="compositionally biased region" description="Basic and acidic residues" evidence="2">
    <location>
        <begin position="428"/>
        <end position="452"/>
    </location>
</feature>
<dbReference type="EMBL" id="ML975293">
    <property type="protein sequence ID" value="KAF1835044.1"/>
    <property type="molecule type" value="Genomic_DNA"/>
</dbReference>
<evidence type="ECO:0008006" key="5">
    <source>
        <dbReference type="Google" id="ProtNLM"/>
    </source>
</evidence>
<feature type="coiled-coil region" evidence="1">
    <location>
        <begin position="178"/>
        <end position="238"/>
    </location>
</feature>
<keyword evidence="4" id="KW-1185">Reference proteome</keyword>
<keyword evidence="1" id="KW-0175">Coiled coil</keyword>
<evidence type="ECO:0000256" key="2">
    <source>
        <dbReference type="SAM" id="MobiDB-lite"/>
    </source>
</evidence>
<dbReference type="Proteomes" id="UP000800040">
    <property type="component" value="Unassembled WGS sequence"/>
</dbReference>
<gene>
    <name evidence="3" type="ORF">BDW02DRAFT_524161</name>
</gene>
<feature type="region of interest" description="Disordered" evidence="2">
    <location>
        <begin position="325"/>
        <end position="346"/>
    </location>
</feature>
<dbReference type="AlphaFoldDB" id="A0A6A5KKX6"/>
<feature type="coiled-coil region" evidence="1">
    <location>
        <begin position="101"/>
        <end position="128"/>
    </location>
</feature>
<dbReference type="OrthoDB" id="2195113at2759"/>
<dbReference type="PANTHER" id="PTHR31027">
    <property type="entry name" value="NUCLEAR SEGREGATION PROTEIN BFR1"/>
    <property type="match status" value="1"/>
</dbReference>
<feature type="region of interest" description="Disordered" evidence="2">
    <location>
        <begin position="362"/>
        <end position="389"/>
    </location>
</feature>
<dbReference type="GO" id="GO:0042175">
    <property type="term" value="C:nuclear outer membrane-endoplasmic reticulum membrane network"/>
    <property type="evidence" value="ECO:0007669"/>
    <property type="project" value="TreeGrafter"/>
</dbReference>
<name>A0A6A5KKX6_9PLEO</name>
<feature type="compositionally biased region" description="Basic and acidic residues" evidence="2">
    <location>
        <begin position="75"/>
        <end position="85"/>
    </location>
</feature>